<evidence type="ECO:0000313" key="2">
    <source>
        <dbReference type="EMBL" id="TPX63835.1"/>
    </source>
</evidence>
<feature type="region of interest" description="Disordered" evidence="1">
    <location>
        <begin position="69"/>
        <end position="109"/>
    </location>
</feature>
<dbReference type="GO" id="GO:0005758">
    <property type="term" value="C:mitochondrial intermembrane space"/>
    <property type="evidence" value="ECO:0007669"/>
    <property type="project" value="InterPro"/>
</dbReference>
<evidence type="ECO:0000256" key="1">
    <source>
        <dbReference type="SAM" id="MobiDB-lite"/>
    </source>
</evidence>
<dbReference type="GO" id="GO:0033617">
    <property type="term" value="P:mitochondrial respiratory chain complex IV assembly"/>
    <property type="evidence" value="ECO:0007669"/>
    <property type="project" value="InterPro"/>
</dbReference>
<evidence type="ECO:0000313" key="3">
    <source>
        <dbReference type="Proteomes" id="UP000320333"/>
    </source>
</evidence>
<accession>A0A507EKB7</accession>
<sequence>MTSNQGSVNVLIHDSSAEESDEYNLRIQRTGCFAQHNRMLDCHFSTKDWRKCTVEMKLFKECFEKHQQERQQRSISDRALESVKVDRDASAASRAAREPSLCEMPPPKE</sequence>
<dbReference type="EMBL" id="QEAP01000581">
    <property type="protein sequence ID" value="TPX63835.1"/>
    <property type="molecule type" value="Genomic_DNA"/>
</dbReference>
<proteinExistence type="predicted"/>
<dbReference type="Proteomes" id="UP000320333">
    <property type="component" value="Unassembled WGS sequence"/>
</dbReference>
<dbReference type="STRING" id="246404.A0A507EKB7"/>
<name>A0A507EKB7_9FUNG</name>
<feature type="compositionally biased region" description="Basic and acidic residues" evidence="1">
    <location>
        <begin position="69"/>
        <end position="89"/>
    </location>
</feature>
<reference evidence="2 3" key="1">
    <citation type="journal article" date="2019" name="Sci. Rep.">
        <title>Comparative genomics of chytrid fungi reveal insights into the obligate biotrophic and pathogenic lifestyle of Synchytrium endobioticum.</title>
        <authorList>
            <person name="van de Vossenberg B.T.L.H."/>
            <person name="Warris S."/>
            <person name="Nguyen H.D.T."/>
            <person name="van Gent-Pelzer M.P.E."/>
            <person name="Joly D.L."/>
            <person name="van de Geest H.C."/>
            <person name="Bonants P.J.M."/>
            <person name="Smith D.S."/>
            <person name="Levesque C.A."/>
            <person name="van der Lee T.A.J."/>
        </authorList>
    </citation>
    <scope>NUCLEOTIDE SEQUENCE [LARGE SCALE GENOMIC DNA]</scope>
    <source>
        <strain evidence="2 3">CBS 675.73</strain>
    </source>
</reference>
<dbReference type="InterPro" id="IPR039870">
    <property type="entry name" value="Coa4-like"/>
</dbReference>
<evidence type="ECO:0008006" key="4">
    <source>
        <dbReference type="Google" id="ProtNLM"/>
    </source>
</evidence>
<protein>
    <recommendedName>
        <fullName evidence="4">CHCH domain-containing protein</fullName>
    </recommendedName>
</protein>
<organism evidence="2 3">
    <name type="scientific">Chytriomyces confervae</name>
    <dbReference type="NCBI Taxonomy" id="246404"/>
    <lineage>
        <taxon>Eukaryota</taxon>
        <taxon>Fungi</taxon>
        <taxon>Fungi incertae sedis</taxon>
        <taxon>Chytridiomycota</taxon>
        <taxon>Chytridiomycota incertae sedis</taxon>
        <taxon>Chytridiomycetes</taxon>
        <taxon>Chytridiales</taxon>
        <taxon>Chytriomycetaceae</taxon>
        <taxon>Chytriomyces</taxon>
    </lineage>
</organism>
<dbReference type="PROSITE" id="PS51808">
    <property type="entry name" value="CHCH"/>
    <property type="match status" value="1"/>
</dbReference>
<dbReference type="PANTHER" id="PTHR13639:SF2">
    <property type="entry name" value="CYTOCHROME C OXIDASE ASSEMBLY FACTOR 4 HOMOLOG, MITOCHONDRIAL"/>
    <property type="match status" value="1"/>
</dbReference>
<comment type="caution">
    <text evidence="2">The sequence shown here is derived from an EMBL/GenBank/DDBJ whole genome shotgun (WGS) entry which is preliminary data.</text>
</comment>
<gene>
    <name evidence="2" type="ORF">CcCBS67573_g08571</name>
</gene>
<dbReference type="OrthoDB" id="5586401at2759"/>
<dbReference type="PANTHER" id="PTHR13639">
    <property type="entry name" value="CYTOCHROME C OXIDASE ASSEMBLY FACTOR 4 HOMOLOG, MITOCHONDRIAL"/>
    <property type="match status" value="1"/>
</dbReference>
<keyword evidence="3" id="KW-1185">Reference proteome</keyword>
<dbReference type="AlphaFoldDB" id="A0A507EKB7"/>